<evidence type="ECO:0000313" key="4">
    <source>
        <dbReference type="Proteomes" id="UP000242957"/>
    </source>
</evidence>
<dbReference type="InterPro" id="IPR051557">
    <property type="entry name" value="NipSnap_domain"/>
</dbReference>
<dbReference type="Proteomes" id="UP000242957">
    <property type="component" value="Unassembled WGS sequence"/>
</dbReference>
<dbReference type="InterPro" id="IPR011008">
    <property type="entry name" value="Dimeric_a/b-barrel"/>
</dbReference>
<dbReference type="AlphaFoldDB" id="A0A1H0H8K7"/>
<proteinExistence type="inferred from homology"/>
<evidence type="ECO:0000313" key="3">
    <source>
        <dbReference type="EMBL" id="SDO15546.1"/>
    </source>
</evidence>
<reference evidence="4" key="1">
    <citation type="submission" date="2016-10" db="EMBL/GenBank/DDBJ databases">
        <authorList>
            <person name="Varghese N."/>
            <person name="Submissions S."/>
        </authorList>
    </citation>
    <scope>NUCLEOTIDE SEQUENCE [LARGE SCALE GENOMIC DNA]</scope>
    <source>
        <strain evidence="4">JCM 21621</strain>
    </source>
</reference>
<dbReference type="STRING" id="198616.SAMN05216193_108131"/>
<comment type="similarity">
    <text evidence="1">Belongs to the NipSnap family.</text>
</comment>
<sequence length="106" mass="12374">MYYELRTYTIDPLKLGDWLALYRSHALEVQTEHLGKLVGFFTTEFGEANQVVHIWAYESLDERIARRAAMAADPRWAEFSRRNRELGAVLKLESRLMRPTGFSPLQ</sequence>
<accession>A0A1H0H8K7</accession>
<dbReference type="PANTHER" id="PTHR21017">
    <property type="entry name" value="NIPSNAP-RELATED"/>
    <property type="match status" value="1"/>
</dbReference>
<name>A0A1H0H8K7_9PSED</name>
<evidence type="ECO:0000259" key="2">
    <source>
        <dbReference type="Pfam" id="PF07978"/>
    </source>
</evidence>
<organism evidence="3 4">
    <name type="scientific">Pseudomonas jinjuensis</name>
    <dbReference type="NCBI Taxonomy" id="198616"/>
    <lineage>
        <taxon>Bacteria</taxon>
        <taxon>Pseudomonadati</taxon>
        <taxon>Pseudomonadota</taxon>
        <taxon>Gammaproteobacteria</taxon>
        <taxon>Pseudomonadales</taxon>
        <taxon>Pseudomonadaceae</taxon>
        <taxon>Pseudomonas</taxon>
    </lineage>
</organism>
<protein>
    <submittedName>
        <fullName evidence="3">NIPSNAP protein</fullName>
    </submittedName>
</protein>
<dbReference type="OrthoDB" id="6182832at2"/>
<keyword evidence="4" id="KW-1185">Reference proteome</keyword>
<dbReference type="RefSeq" id="WP_084309646.1">
    <property type="nucleotide sequence ID" value="NZ_FNIJ01000008.1"/>
</dbReference>
<dbReference type="InterPro" id="IPR012577">
    <property type="entry name" value="NIPSNAP"/>
</dbReference>
<evidence type="ECO:0000256" key="1">
    <source>
        <dbReference type="ARBA" id="ARBA00005291"/>
    </source>
</evidence>
<dbReference type="PANTHER" id="PTHR21017:SF17">
    <property type="entry name" value="PROTEIN NIPSNAP"/>
    <property type="match status" value="1"/>
</dbReference>
<dbReference type="Gene3D" id="3.30.70.100">
    <property type="match status" value="1"/>
</dbReference>
<feature type="domain" description="NIPSNAP" evidence="2">
    <location>
        <begin position="3"/>
        <end position="104"/>
    </location>
</feature>
<dbReference type="Pfam" id="PF07978">
    <property type="entry name" value="NIPSNAP"/>
    <property type="match status" value="1"/>
</dbReference>
<gene>
    <name evidence="3" type="ORF">SAMN05216193_108131</name>
</gene>
<dbReference type="SUPFAM" id="SSF54909">
    <property type="entry name" value="Dimeric alpha+beta barrel"/>
    <property type="match status" value="1"/>
</dbReference>
<dbReference type="EMBL" id="FNIJ01000008">
    <property type="protein sequence ID" value="SDO15546.1"/>
    <property type="molecule type" value="Genomic_DNA"/>
</dbReference>